<sequence>MIKIKQQRRRRDRSPFFHEKGNRETDFFRRICRSSIILGIHAIQAFEGFDIFVSPPRNSSILFFMEVPRQWRNSVLVEAECVEENDLCQDIKRTLKYPGPYFYAGDSTRFIGQSFQQKVLRDFVVFLLPENNFVLLLGSRF</sequence>
<evidence type="ECO:0000313" key="1">
    <source>
        <dbReference type="EMBL" id="GIY50096.1"/>
    </source>
</evidence>
<keyword evidence="2" id="KW-1185">Reference proteome</keyword>
<dbReference type="Proteomes" id="UP001054945">
    <property type="component" value="Unassembled WGS sequence"/>
</dbReference>
<comment type="caution">
    <text evidence="1">The sequence shown here is derived from an EMBL/GenBank/DDBJ whole genome shotgun (WGS) entry which is preliminary data.</text>
</comment>
<reference evidence="1 2" key="1">
    <citation type="submission" date="2021-06" db="EMBL/GenBank/DDBJ databases">
        <title>Caerostris extrusa draft genome.</title>
        <authorList>
            <person name="Kono N."/>
            <person name="Arakawa K."/>
        </authorList>
    </citation>
    <scope>NUCLEOTIDE SEQUENCE [LARGE SCALE GENOMIC DNA]</scope>
</reference>
<protein>
    <submittedName>
        <fullName evidence="1">Uncharacterized protein</fullName>
    </submittedName>
</protein>
<gene>
    <name evidence="1" type="ORF">CEXT_348421</name>
</gene>
<dbReference type="EMBL" id="BPLR01011940">
    <property type="protein sequence ID" value="GIY50096.1"/>
    <property type="molecule type" value="Genomic_DNA"/>
</dbReference>
<name>A0AAV4TXA8_CAEEX</name>
<evidence type="ECO:0000313" key="2">
    <source>
        <dbReference type="Proteomes" id="UP001054945"/>
    </source>
</evidence>
<organism evidence="1 2">
    <name type="scientific">Caerostris extrusa</name>
    <name type="common">Bark spider</name>
    <name type="synonym">Caerostris bankana</name>
    <dbReference type="NCBI Taxonomy" id="172846"/>
    <lineage>
        <taxon>Eukaryota</taxon>
        <taxon>Metazoa</taxon>
        <taxon>Ecdysozoa</taxon>
        <taxon>Arthropoda</taxon>
        <taxon>Chelicerata</taxon>
        <taxon>Arachnida</taxon>
        <taxon>Araneae</taxon>
        <taxon>Araneomorphae</taxon>
        <taxon>Entelegynae</taxon>
        <taxon>Araneoidea</taxon>
        <taxon>Araneidae</taxon>
        <taxon>Caerostris</taxon>
    </lineage>
</organism>
<dbReference type="AlphaFoldDB" id="A0AAV4TXA8"/>
<accession>A0AAV4TXA8</accession>
<proteinExistence type="predicted"/>